<dbReference type="RefSeq" id="XP_062654246.1">
    <property type="nucleotide sequence ID" value="XM_062805495.1"/>
</dbReference>
<name>A0AAE0LMM9_9PEZI</name>
<sequence>MASGTTTHSSSIPYQAGAQFRIRAHVPPEPFGGAYGPNPRPQVSVWPDNVPAQRLPFALQYPPLETPPPPSVTEHTFTITGTKTLRRVGIDDGGAHVVTGHLGQNKAVSYVAKIYDGLSYPFEDPDMGWDFMTLADADYAVEAWAYKTIQPVPTVGAKVVPDYHGAWTFSVATDEPGRRRWVRMLLLQLVPGETVFDKILRATKDGAVRYDLLPDESFRLHVLKRTFEAEISIWWDAEVTHGDLEPRNVMVQGDGSVVLIDFNQAVVHRFQKHWPHAKYSKKAHHLPPSPIKRRWPFAPGGANFANNEERDGPWARWIPQSWLGNKELAAEWLLKTWGNPPPNKYAPLPKYFLDHPAHKERGPELIALLEKLGRKPAEKK</sequence>
<proteinExistence type="predicted"/>
<dbReference type="Gene3D" id="1.10.510.10">
    <property type="entry name" value="Transferase(Phosphotransferase) domain 1"/>
    <property type="match status" value="1"/>
</dbReference>
<feature type="domain" description="RIO-type" evidence="9">
    <location>
        <begin position="227"/>
        <end position="269"/>
    </location>
</feature>
<evidence type="ECO:0000256" key="6">
    <source>
        <dbReference type="ARBA" id="ARBA00022840"/>
    </source>
</evidence>
<dbReference type="Proteomes" id="UP001278766">
    <property type="component" value="Unassembled WGS sequence"/>
</dbReference>
<keyword evidence="11" id="KW-1185">Reference proteome</keyword>
<dbReference type="EC" id="2.7.11.1" evidence="1"/>
<evidence type="ECO:0000256" key="3">
    <source>
        <dbReference type="ARBA" id="ARBA00022679"/>
    </source>
</evidence>
<gene>
    <name evidence="10" type="ORF">B0H64DRAFT_420885</name>
</gene>
<accession>A0AAE0LMM9</accession>
<dbReference type="EMBL" id="JAUEPN010000012">
    <property type="protein sequence ID" value="KAK3290732.1"/>
    <property type="molecule type" value="Genomic_DNA"/>
</dbReference>
<dbReference type="InterPro" id="IPR018934">
    <property type="entry name" value="RIO_dom"/>
</dbReference>
<evidence type="ECO:0000256" key="2">
    <source>
        <dbReference type="ARBA" id="ARBA00022527"/>
    </source>
</evidence>
<evidence type="ECO:0000256" key="8">
    <source>
        <dbReference type="ARBA" id="ARBA00048679"/>
    </source>
</evidence>
<evidence type="ECO:0000313" key="10">
    <source>
        <dbReference type="EMBL" id="KAK3290732.1"/>
    </source>
</evidence>
<evidence type="ECO:0000259" key="9">
    <source>
        <dbReference type="Pfam" id="PF01163"/>
    </source>
</evidence>
<reference evidence="10" key="1">
    <citation type="journal article" date="2023" name="Mol. Phylogenet. Evol.">
        <title>Genome-scale phylogeny and comparative genomics of the fungal order Sordariales.</title>
        <authorList>
            <person name="Hensen N."/>
            <person name="Bonometti L."/>
            <person name="Westerberg I."/>
            <person name="Brannstrom I.O."/>
            <person name="Guillou S."/>
            <person name="Cros-Aarteil S."/>
            <person name="Calhoun S."/>
            <person name="Haridas S."/>
            <person name="Kuo A."/>
            <person name="Mondo S."/>
            <person name="Pangilinan J."/>
            <person name="Riley R."/>
            <person name="LaButti K."/>
            <person name="Andreopoulos B."/>
            <person name="Lipzen A."/>
            <person name="Chen C."/>
            <person name="Yan M."/>
            <person name="Daum C."/>
            <person name="Ng V."/>
            <person name="Clum A."/>
            <person name="Steindorff A."/>
            <person name="Ohm R.A."/>
            <person name="Martin F."/>
            <person name="Silar P."/>
            <person name="Natvig D.O."/>
            <person name="Lalanne C."/>
            <person name="Gautier V."/>
            <person name="Ament-Velasquez S.L."/>
            <person name="Kruys A."/>
            <person name="Hutchinson M.I."/>
            <person name="Powell A.J."/>
            <person name="Barry K."/>
            <person name="Miller A.N."/>
            <person name="Grigoriev I.V."/>
            <person name="Debuchy R."/>
            <person name="Gladieux P."/>
            <person name="Hiltunen Thoren M."/>
            <person name="Johannesson H."/>
        </authorList>
    </citation>
    <scope>NUCLEOTIDE SEQUENCE</scope>
    <source>
        <strain evidence="10">CBS 168.71</strain>
    </source>
</reference>
<evidence type="ECO:0000256" key="1">
    <source>
        <dbReference type="ARBA" id="ARBA00012513"/>
    </source>
</evidence>
<keyword evidence="6" id="KW-0067">ATP-binding</keyword>
<dbReference type="InterPro" id="IPR011009">
    <property type="entry name" value="Kinase-like_dom_sf"/>
</dbReference>
<dbReference type="GeneID" id="87842443"/>
<dbReference type="GO" id="GO:0005524">
    <property type="term" value="F:ATP binding"/>
    <property type="evidence" value="ECO:0007669"/>
    <property type="project" value="UniProtKB-KW"/>
</dbReference>
<evidence type="ECO:0000256" key="5">
    <source>
        <dbReference type="ARBA" id="ARBA00022777"/>
    </source>
</evidence>
<evidence type="ECO:0000256" key="7">
    <source>
        <dbReference type="ARBA" id="ARBA00047899"/>
    </source>
</evidence>
<keyword evidence="4" id="KW-0547">Nucleotide-binding</keyword>
<comment type="catalytic activity">
    <reaction evidence="7">
        <text>L-threonyl-[protein] + ATP = O-phospho-L-threonyl-[protein] + ADP + H(+)</text>
        <dbReference type="Rhea" id="RHEA:46608"/>
        <dbReference type="Rhea" id="RHEA-COMP:11060"/>
        <dbReference type="Rhea" id="RHEA-COMP:11605"/>
        <dbReference type="ChEBI" id="CHEBI:15378"/>
        <dbReference type="ChEBI" id="CHEBI:30013"/>
        <dbReference type="ChEBI" id="CHEBI:30616"/>
        <dbReference type="ChEBI" id="CHEBI:61977"/>
        <dbReference type="ChEBI" id="CHEBI:456216"/>
        <dbReference type="EC" id="2.7.11.1"/>
    </reaction>
</comment>
<keyword evidence="2" id="KW-0723">Serine/threonine-protein kinase</keyword>
<dbReference type="AlphaFoldDB" id="A0AAE0LMM9"/>
<evidence type="ECO:0000313" key="11">
    <source>
        <dbReference type="Proteomes" id="UP001278766"/>
    </source>
</evidence>
<comment type="catalytic activity">
    <reaction evidence="8">
        <text>L-seryl-[protein] + ATP = O-phospho-L-seryl-[protein] + ADP + H(+)</text>
        <dbReference type="Rhea" id="RHEA:17989"/>
        <dbReference type="Rhea" id="RHEA-COMP:9863"/>
        <dbReference type="Rhea" id="RHEA-COMP:11604"/>
        <dbReference type="ChEBI" id="CHEBI:15378"/>
        <dbReference type="ChEBI" id="CHEBI:29999"/>
        <dbReference type="ChEBI" id="CHEBI:30616"/>
        <dbReference type="ChEBI" id="CHEBI:83421"/>
        <dbReference type="ChEBI" id="CHEBI:456216"/>
        <dbReference type="EC" id="2.7.11.1"/>
    </reaction>
</comment>
<keyword evidence="3" id="KW-0808">Transferase</keyword>
<keyword evidence="5" id="KW-0418">Kinase</keyword>
<protein>
    <recommendedName>
        <fullName evidence="1">non-specific serine/threonine protein kinase</fullName>
        <ecNumber evidence="1">2.7.11.1</ecNumber>
    </recommendedName>
</protein>
<reference evidence="10" key="2">
    <citation type="submission" date="2023-06" db="EMBL/GenBank/DDBJ databases">
        <authorList>
            <consortium name="Lawrence Berkeley National Laboratory"/>
            <person name="Haridas S."/>
            <person name="Hensen N."/>
            <person name="Bonometti L."/>
            <person name="Westerberg I."/>
            <person name="Brannstrom I.O."/>
            <person name="Guillou S."/>
            <person name="Cros-Aarteil S."/>
            <person name="Calhoun S."/>
            <person name="Kuo A."/>
            <person name="Mondo S."/>
            <person name="Pangilinan J."/>
            <person name="Riley R."/>
            <person name="Labutti K."/>
            <person name="Andreopoulos B."/>
            <person name="Lipzen A."/>
            <person name="Chen C."/>
            <person name="Yanf M."/>
            <person name="Daum C."/>
            <person name="Ng V."/>
            <person name="Clum A."/>
            <person name="Steindorff A."/>
            <person name="Ohm R."/>
            <person name="Martin F."/>
            <person name="Silar P."/>
            <person name="Natvig D."/>
            <person name="Lalanne C."/>
            <person name="Gautier V."/>
            <person name="Ament-Velasquez S.L."/>
            <person name="Kruys A."/>
            <person name="Hutchinson M.I."/>
            <person name="Powell A.J."/>
            <person name="Barry K."/>
            <person name="Miller A.N."/>
            <person name="Grigoriev I.V."/>
            <person name="Debuchy R."/>
            <person name="Gladieux P."/>
            <person name="Thoren M.H."/>
            <person name="Johannesson H."/>
        </authorList>
    </citation>
    <scope>NUCLEOTIDE SEQUENCE</scope>
    <source>
        <strain evidence="10">CBS 168.71</strain>
    </source>
</reference>
<organism evidence="10 11">
    <name type="scientific">Chaetomium fimeti</name>
    <dbReference type="NCBI Taxonomy" id="1854472"/>
    <lineage>
        <taxon>Eukaryota</taxon>
        <taxon>Fungi</taxon>
        <taxon>Dikarya</taxon>
        <taxon>Ascomycota</taxon>
        <taxon>Pezizomycotina</taxon>
        <taxon>Sordariomycetes</taxon>
        <taxon>Sordariomycetidae</taxon>
        <taxon>Sordariales</taxon>
        <taxon>Chaetomiaceae</taxon>
        <taxon>Chaetomium</taxon>
    </lineage>
</organism>
<comment type="caution">
    <text evidence="10">The sequence shown here is derived from an EMBL/GenBank/DDBJ whole genome shotgun (WGS) entry which is preliminary data.</text>
</comment>
<dbReference type="Pfam" id="PF01163">
    <property type="entry name" value="RIO1"/>
    <property type="match status" value="1"/>
</dbReference>
<dbReference type="GO" id="GO:0004674">
    <property type="term" value="F:protein serine/threonine kinase activity"/>
    <property type="evidence" value="ECO:0007669"/>
    <property type="project" value="UniProtKB-KW"/>
</dbReference>
<evidence type="ECO:0000256" key="4">
    <source>
        <dbReference type="ARBA" id="ARBA00022741"/>
    </source>
</evidence>
<dbReference type="SUPFAM" id="SSF56112">
    <property type="entry name" value="Protein kinase-like (PK-like)"/>
    <property type="match status" value="1"/>
</dbReference>